<proteinExistence type="predicted"/>
<dbReference type="Proteomes" id="UP001047646">
    <property type="component" value="Chromosome"/>
</dbReference>
<evidence type="ECO:0000313" key="2">
    <source>
        <dbReference type="Proteomes" id="UP001047646"/>
    </source>
</evidence>
<evidence type="ECO:0000313" key="1">
    <source>
        <dbReference type="EMBL" id="QXH34337.1"/>
    </source>
</evidence>
<keyword evidence="2" id="KW-1185">Reference proteome</keyword>
<dbReference type="EMBL" id="CP077073">
    <property type="protein sequence ID" value="QXH34337.1"/>
    <property type="molecule type" value="Genomic_DNA"/>
</dbReference>
<name>A0ABX8M728_9PSED</name>
<protein>
    <submittedName>
        <fullName evidence="1">Uncharacterized protein</fullName>
    </submittedName>
</protein>
<reference evidence="1" key="1">
    <citation type="journal article" date="2021" name="Microorganisms">
        <title>The Ever-Expanding Pseudomonas Genus: Description of 43 New Species and Partition of the Pseudomonas putida Group.</title>
        <authorList>
            <person name="Girard L."/>
            <person name="Lood C."/>
            <person name="Hofte M."/>
            <person name="Vandamme P."/>
            <person name="Rokni-Zadeh H."/>
            <person name="van Noort V."/>
            <person name="Lavigne R."/>
            <person name="De Mot R."/>
        </authorList>
    </citation>
    <scope>NUCLEOTIDE SEQUENCE</scope>
    <source>
        <strain evidence="1">COW39</strain>
    </source>
</reference>
<dbReference type="RefSeq" id="WP_217848864.1">
    <property type="nucleotide sequence ID" value="NZ_CP077073.1"/>
</dbReference>
<organism evidence="1 2">
    <name type="scientific">Pseudomonas muyukensis</name>
    <dbReference type="NCBI Taxonomy" id="2842357"/>
    <lineage>
        <taxon>Bacteria</taxon>
        <taxon>Pseudomonadati</taxon>
        <taxon>Pseudomonadota</taxon>
        <taxon>Gammaproteobacteria</taxon>
        <taxon>Pseudomonadales</taxon>
        <taxon>Pseudomonadaceae</taxon>
        <taxon>Pseudomonas</taxon>
    </lineage>
</organism>
<accession>A0ABX8M728</accession>
<sequence>MHSAELNEVLVAHNCLRSIDIQLNDEGVAYDLFLSVSVPEEIGGAVVRVRFFDVSQLAIEDFGGGLTQLMHMHVDKLDSGLDRVRYRFSDLEGERVSFYFSSFSVD</sequence>
<gene>
    <name evidence="1" type="ORF">KSS95_19600</name>
</gene>